<dbReference type="EMBL" id="LCNE01000019">
    <property type="protein sequence ID" value="KKU48307.1"/>
    <property type="molecule type" value="Genomic_DNA"/>
</dbReference>
<accession>A0A0G1QTR3</accession>
<evidence type="ECO:0000313" key="2">
    <source>
        <dbReference type="EMBL" id="KKU48307.1"/>
    </source>
</evidence>
<feature type="transmembrane region" description="Helical" evidence="1">
    <location>
        <begin position="57"/>
        <end position="75"/>
    </location>
</feature>
<keyword evidence="1" id="KW-1133">Transmembrane helix</keyword>
<proteinExistence type="predicted"/>
<dbReference type="AlphaFoldDB" id="A0A0G1QTR3"/>
<keyword evidence="1" id="KW-0472">Membrane</keyword>
<evidence type="ECO:0000256" key="1">
    <source>
        <dbReference type="SAM" id="Phobius"/>
    </source>
</evidence>
<evidence type="ECO:0000313" key="3">
    <source>
        <dbReference type="Proteomes" id="UP000033946"/>
    </source>
</evidence>
<sequence>MDTRICPGCSTPLGNYDSYFCSVCGEHLPAELIPLSKPKHTEVLAAKPALGLFGKHVFAKVGVAVFLCVLGFFGYKAFLLPGLSLFINSLSAKESPLPQQPGASITFGVSPNPGVFGSHEILTYVPADIDLYFESFALHSFLSETSGFDPKLAGLAQGLFEEHFAVFARADAWTVILVPKDTKVLSEILKDAQPGYWFYRVYDNKLIITNNEFVFADVEAAKKETVKNVKQTPSFARASAKLPNEGNGMLVFITPQGKKLLEDLKTGSDNARLKAALSTLSEKGYDEAIIVAEK</sequence>
<organism evidence="2 3">
    <name type="scientific">candidate division WWE3 bacterium GW2011_GWA2_46_9</name>
    <dbReference type="NCBI Taxonomy" id="1619111"/>
    <lineage>
        <taxon>Bacteria</taxon>
        <taxon>Katanobacteria</taxon>
    </lineage>
</organism>
<comment type="caution">
    <text evidence="2">The sequence shown here is derived from an EMBL/GenBank/DDBJ whole genome shotgun (WGS) entry which is preliminary data.</text>
</comment>
<dbReference type="Proteomes" id="UP000033946">
    <property type="component" value="Unassembled WGS sequence"/>
</dbReference>
<gene>
    <name evidence="2" type="ORF">UX69_C0019G0010</name>
</gene>
<keyword evidence="1" id="KW-0812">Transmembrane</keyword>
<reference evidence="2 3" key="1">
    <citation type="journal article" date="2015" name="Nature">
        <title>rRNA introns, odd ribosomes, and small enigmatic genomes across a large radiation of phyla.</title>
        <authorList>
            <person name="Brown C.T."/>
            <person name="Hug L.A."/>
            <person name="Thomas B.C."/>
            <person name="Sharon I."/>
            <person name="Castelle C.J."/>
            <person name="Singh A."/>
            <person name="Wilkins M.J."/>
            <person name="Williams K.H."/>
            <person name="Banfield J.F."/>
        </authorList>
    </citation>
    <scope>NUCLEOTIDE SEQUENCE [LARGE SCALE GENOMIC DNA]</scope>
</reference>
<name>A0A0G1QTR3_UNCKA</name>
<protein>
    <submittedName>
        <fullName evidence="2">Uncharacterized protein</fullName>
    </submittedName>
</protein>